<dbReference type="PROSITE" id="PS00622">
    <property type="entry name" value="HTH_LUXR_1"/>
    <property type="match status" value="1"/>
</dbReference>
<dbReference type="PRINTS" id="PR00038">
    <property type="entry name" value="HTHLUXR"/>
</dbReference>
<evidence type="ECO:0000313" key="10">
    <source>
        <dbReference type="Proteomes" id="UP000246085"/>
    </source>
</evidence>
<gene>
    <name evidence="9" type="primary">fixJ</name>
    <name evidence="9" type="ORF">BRAD3257_7850</name>
</gene>
<dbReference type="InterPro" id="IPR000792">
    <property type="entry name" value="Tscrpt_reg_LuxR_C"/>
</dbReference>
<organism evidence="9 10">
    <name type="scientific">Bradyrhizobium vignae</name>
    <dbReference type="NCBI Taxonomy" id="1549949"/>
    <lineage>
        <taxon>Bacteria</taxon>
        <taxon>Pseudomonadati</taxon>
        <taxon>Pseudomonadota</taxon>
        <taxon>Alphaproteobacteria</taxon>
        <taxon>Hyphomicrobiales</taxon>
        <taxon>Nitrobacteraceae</taxon>
        <taxon>Bradyrhizobium</taxon>
    </lineage>
</organism>
<dbReference type="SMART" id="SM00421">
    <property type="entry name" value="HTH_LUXR"/>
    <property type="match status" value="1"/>
</dbReference>
<dbReference type="PROSITE" id="PS50110">
    <property type="entry name" value="RESPONSE_REGULATORY"/>
    <property type="match status" value="1"/>
</dbReference>
<dbReference type="SUPFAM" id="SSF52172">
    <property type="entry name" value="CheY-like"/>
    <property type="match status" value="1"/>
</dbReference>
<keyword evidence="1 6" id="KW-0597">Phosphoprotein</keyword>
<dbReference type="KEGG" id="bvz:BRAD3257_7850"/>
<dbReference type="Proteomes" id="UP000246085">
    <property type="component" value="Chromosome BRAD3257"/>
</dbReference>
<keyword evidence="5" id="KW-0804">Transcription</keyword>
<dbReference type="CDD" id="cd06170">
    <property type="entry name" value="LuxR_C_like"/>
    <property type="match status" value="1"/>
</dbReference>
<dbReference type="GO" id="GO:0006355">
    <property type="term" value="P:regulation of DNA-templated transcription"/>
    <property type="evidence" value="ECO:0007669"/>
    <property type="project" value="InterPro"/>
</dbReference>
<dbReference type="SUPFAM" id="SSF46894">
    <property type="entry name" value="C-terminal effector domain of the bipartite response regulators"/>
    <property type="match status" value="1"/>
</dbReference>
<sequence>MTTKGHVYVIDDDAAIRDSLNFLLDAAGFGVTLFDNAQSFIDALPGLGFGCVMSDVRMPGLDGIELLKRMKAQQSPFPILIMTGHGDVPLAVEAMKLGAVDFLEKPFEDDRLTAMIETAIRQAEPAAKNDAIAQDIAARVASLSPRERQVMEGLVAGLSNKLIARDYDISPRTIEVYRANVMTKMQAGSLSELVRLAMRAGIVKD</sequence>
<evidence type="ECO:0000256" key="5">
    <source>
        <dbReference type="ARBA" id="ARBA00023163"/>
    </source>
</evidence>
<feature type="domain" description="HTH luxR-type" evidence="7">
    <location>
        <begin position="136"/>
        <end position="201"/>
    </location>
</feature>
<dbReference type="FunFam" id="3.40.50.2300:FF:000018">
    <property type="entry name" value="DNA-binding transcriptional regulator NtrC"/>
    <property type="match status" value="1"/>
</dbReference>
<evidence type="ECO:0000256" key="4">
    <source>
        <dbReference type="ARBA" id="ARBA00023125"/>
    </source>
</evidence>
<evidence type="ECO:0000256" key="2">
    <source>
        <dbReference type="ARBA" id="ARBA00023012"/>
    </source>
</evidence>
<dbReference type="GO" id="GO:0003677">
    <property type="term" value="F:DNA binding"/>
    <property type="evidence" value="ECO:0007669"/>
    <property type="project" value="UniProtKB-KW"/>
</dbReference>
<accession>A0A2U3QAQ2</accession>
<dbReference type="InterPro" id="IPR011006">
    <property type="entry name" value="CheY-like_superfamily"/>
</dbReference>
<protein>
    <submittedName>
        <fullName evidence="9">Transcriptional regulatory protein FixJ</fullName>
    </submittedName>
</protein>
<keyword evidence="4" id="KW-0238">DNA-binding</keyword>
<evidence type="ECO:0000256" key="6">
    <source>
        <dbReference type="PROSITE-ProRule" id="PRU00169"/>
    </source>
</evidence>
<dbReference type="EMBL" id="LS398110">
    <property type="protein sequence ID" value="SPP98473.1"/>
    <property type="molecule type" value="Genomic_DNA"/>
</dbReference>
<dbReference type="PROSITE" id="PS50043">
    <property type="entry name" value="HTH_LUXR_2"/>
    <property type="match status" value="1"/>
</dbReference>
<evidence type="ECO:0000256" key="1">
    <source>
        <dbReference type="ARBA" id="ARBA00022553"/>
    </source>
</evidence>
<proteinExistence type="predicted"/>
<dbReference type="InterPro" id="IPR036388">
    <property type="entry name" value="WH-like_DNA-bd_sf"/>
</dbReference>
<dbReference type="AlphaFoldDB" id="A0A2U3QAQ2"/>
<dbReference type="PANTHER" id="PTHR44688">
    <property type="entry name" value="DNA-BINDING TRANSCRIPTIONAL ACTIVATOR DEVR_DOSR"/>
    <property type="match status" value="1"/>
</dbReference>
<dbReference type="CDD" id="cd17537">
    <property type="entry name" value="REC_FixJ"/>
    <property type="match status" value="1"/>
</dbReference>
<feature type="domain" description="Response regulatory" evidence="8">
    <location>
        <begin position="6"/>
        <end position="120"/>
    </location>
</feature>
<reference evidence="9 10" key="1">
    <citation type="submission" date="2018-03" db="EMBL/GenBank/DDBJ databases">
        <authorList>
            <person name="Gully D."/>
        </authorList>
    </citation>
    <scope>NUCLEOTIDE SEQUENCE [LARGE SCALE GENOMIC DNA]</scope>
    <source>
        <strain evidence="9">ORS3257</strain>
    </source>
</reference>
<dbReference type="NCBIfam" id="NF006900">
    <property type="entry name" value="PRK09390.1"/>
    <property type="match status" value="1"/>
</dbReference>
<evidence type="ECO:0000259" key="7">
    <source>
        <dbReference type="PROSITE" id="PS50043"/>
    </source>
</evidence>
<dbReference type="RefSeq" id="WP_122405499.1">
    <property type="nucleotide sequence ID" value="NZ_LS398110.1"/>
</dbReference>
<dbReference type="Pfam" id="PF00196">
    <property type="entry name" value="GerE"/>
    <property type="match status" value="1"/>
</dbReference>
<keyword evidence="3" id="KW-0805">Transcription regulation</keyword>
<dbReference type="InterPro" id="IPR016032">
    <property type="entry name" value="Sig_transdc_resp-reg_C-effctor"/>
</dbReference>
<dbReference type="Gene3D" id="1.10.10.10">
    <property type="entry name" value="Winged helix-like DNA-binding domain superfamily/Winged helix DNA-binding domain"/>
    <property type="match status" value="1"/>
</dbReference>
<dbReference type="SMART" id="SM00448">
    <property type="entry name" value="REC"/>
    <property type="match status" value="1"/>
</dbReference>
<dbReference type="PANTHER" id="PTHR44688:SF16">
    <property type="entry name" value="DNA-BINDING TRANSCRIPTIONAL ACTIVATOR DEVR_DOSR"/>
    <property type="match status" value="1"/>
</dbReference>
<evidence type="ECO:0000313" key="9">
    <source>
        <dbReference type="EMBL" id="SPP98473.1"/>
    </source>
</evidence>
<keyword evidence="2" id="KW-0902">Two-component regulatory system</keyword>
<evidence type="ECO:0000259" key="8">
    <source>
        <dbReference type="PROSITE" id="PS50110"/>
    </source>
</evidence>
<evidence type="ECO:0000256" key="3">
    <source>
        <dbReference type="ARBA" id="ARBA00023015"/>
    </source>
</evidence>
<feature type="modified residue" description="4-aspartylphosphate" evidence="6">
    <location>
        <position position="55"/>
    </location>
</feature>
<dbReference type="GO" id="GO:0000160">
    <property type="term" value="P:phosphorelay signal transduction system"/>
    <property type="evidence" value="ECO:0007669"/>
    <property type="project" value="UniProtKB-KW"/>
</dbReference>
<dbReference type="Pfam" id="PF00072">
    <property type="entry name" value="Response_reg"/>
    <property type="match status" value="1"/>
</dbReference>
<dbReference type="InterPro" id="IPR001789">
    <property type="entry name" value="Sig_transdc_resp-reg_receiver"/>
</dbReference>
<dbReference type="Gene3D" id="3.40.50.2300">
    <property type="match status" value="1"/>
</dbReference>
<name>A0A2U3QAQ2_9BRAD</name>